<dbReference type="Gene3D" id="1.10.10.60">
    <property type="entry name" value="Homeodomain-like"/>
    <property type="match status" value="1"/>
</dbReference>
<keyword evidence="3" id="KW-1185">Reference proteome</keyword>
<evidence type="ECO:0000313" key="2">
    <source>
        <dbReference type="EMBL" id="MEQ2521845.1"/>
    </source>
</evidence>
<dbReference type="InterPro" id="IPR014875">
    <property type="entry name" value="Mor_transcription_activator"/>
</dbReference>
<evidence type="ECO:0000313" key="3">
    <source>
        <dbReference type="Proteomes" id="UP001477672"/>
    </source>
</evidence>
<sequence length="109" mass="12377">MRNELLAELTLEDLQGESRELAETIGMDAFIKLVDVYGGTGRLYIPQPDTLLIPVRDKKICEQFNGGNIYELAHKWGLSDGYIRKIVKDRLAEIRRTPPTGQLSLDEFV</sequence>
<dbReference type="Pfam" id="PF08765">
    <property type="entry name" value="Mor"/>
    <property type="match status" value="1"/>
</dbReference>
<name>A0ABV1GJ19_9FIRM</name>
<gene>
    <name evidence="2" type="ORF">WMO24_15615</name>
</gene>
<dbReference type="InterPro" id="IPR009057">
    <property type="entry name" value="Homeodomain-like_sf"/>
</dbReference>
<protein>
    <submittedName>
        <fullName evidence="2">Mor transcription activator family protein</fullName>
    </submittedName>
</protein>
<dbReference type="SUPFAM" id="SSF46689">
    <property type="entry name" value="Homeodomain-like"/>
    <property type="match status" value="1"/>
</dbReference>
<reference evidence="2 3" key="1">
    <citation type="submission" date="2024-03" db="EMBL/GenBank/DDBJ databases">
        <title>Human intestinal bacterial collection.</title>
        <authorList>
            <person name="Pauvert C."/>
            <person name="Hitch T.C.A."/>
            <person name="Clavel T."/>
        </authorList>
    </citation>
    <scope>NUCLEOTIDE SEQUENCE [LARGE SCALE GENOMIC DNA]</scope>
    <source>
        <strain evidence="2 3">CLA-JM-H11</strain>
    </source>
</reference>
<organism evidence="2 3">
    <name type="scientific">Ruthenibacterium intestinale</name>
    <dbReference type="NCBI Taxonomy" id="3133163"/>
    <lineage>
        <taxon>Bacteria</taxon>
        <taxon>Bacillati</taxon>
        <taxon>Bacillota</taxon>
        <taxon>Clostridia</taxon>
        <taxon>Eubacteriales</taxon>
        <taxon>Oscillospiraceae</taxon>
        <taxon>Ruthenibacterium</taxon>
    </lineage>
</organism>
<dbReference type="Proteomes" id="UP001477672">
    <property type="component" value="Unassembled WGS sequence"/>
</dbReference>
<proteinExistence type="predicted"/>
<evidence type="ECO:0000259" key="1">
    <source>
        <dbReference type="Pfam" id="PF08765"/>
    </source>
</evidence>
<dbReference type="RefSeq" id="WP_349217321.1">
    <property type="nucleotide sequence ID" value="NZ_JBBMFA010000116.1"/>
</dbReference>
<accession>A0ABV1GJ19</accession>
<feature type="domain" description="Mor transcription activator" evidence="1">
    <location>
        <begin position="11"/>
        <end position="90"/>
    </location>
</feature>
<dbReference type="EMBL" id="JBBMFA010000116">
    <property type="protein sequence ID" value="MEQ2521845.1"/>
    <property type="molecule type" value="Genomic_DNA"/>
</dbReference>
<comment type="caution">
    <text evidence="2">The sequence shown here is derived from an EMBL/GenBank/DDBJ whole genome shotgun (WGS) entry which is preliminary data.</text>
</comment>